<sequence>MAAHASPPQKLISLRDYTRTRQKSQLSKGMVEDKHDEAGLAESVAADAAWPNGEITETEDAHKTSSAEGLATQIASDQTDSITHRAWRGPTSSTSRTNMTTPPADPWFEQNWGFGNERQFKTQLGRPAQSCALLVDGTSLDADLPLKPNLPEPPESQHFFRIRLSSNSQAPGLYLEHNNQANLPGTISECLLGSDDANILNSEQVASFMISPDQCERFEVTLWHTKPDTFAELDSHVKYYDYTGIQKACSVEWPGLKLRNDGEVRPLSDLSLMQLDIKFKSSENPVCRIRGESRFFDKSVSQQLNALAECSTLKIIVAYQARVAPLEWYRTMIHHCMRPNWSGMGTFSAYAAHHDDHSAPSDVSSLVDAMLGKYDRYSEYPTIPGHMYRKAEQNVRDVTTIAEKPVIATREQWVLRTVIALFRECQIVSSDDKFAFEQEREANTTALLRQMKAVRKIMDVPAHTQTFDIGRLVLGLSTCIYTLNLSVEFQSTTSWSNGDPITLYQRAAITSVIHKTRHLADNQQRELFSMSLEQCINGYIELTGSPGSGKTWCLAAVAMFYALHNQRTIVSAQHNVAVEELVRKYIRHTTDLEITDLSPHLKFVRLYHTSDKQRSTLCCGEQPQLHASANMQFPEYSLAYLTMAAADVYIPNASPALRNYRDALVVFRKSKRMLRDCEALTKAAEPAETEYLATCPVVFATADTLSSLLHLNRIQADALCVDDVSRMTVPQFNHVVQGSFSLRRVVAAGDPLQLGPKLQSVSCQTSEYACDLGRSPCQSFFLREGQRCYLLGNYRNPSSIARLLPDVGYYRPGMTSCCDQISPPKPNDTVDRIESRKSDPEVFFGRLANVDFRRKPFVFLSVPGGPYNTGLSIPSSTHSGMEYTVSTLASGDGEARRRRCKVASLPRKSRYHPDAGVVGTRLVKDLVHHVGIPAKEIAHISSYRKDADMLALRYRPNEVEDVENGAYAKLNVCTVDAFGGSEADVVVHSLVSAEDDALPWVGDAARTIVALTRTKKVYFIVGQWAELMRQRDHGGGGVRKRAQNLWTVLDWIERKGTIIHLTPADCTELAPAEQFKEQEIREDWRRRG</sequence>
<dbReference type="GO" id="GO:0016787">
    <property type="term" value="F:hydrolase activity"/>
    <property type="evidence" value="ECO:0007669"/>
    <property type="project" value="UniProtKB-KW"/>
</dbReference>
<evidence type="ECO:0000256" key="6">
    <source>
        <dbReference type="SAM" id="MobiDB-lite"/>
    </source>
</evidence>
<organism evidence="9 10">
    <name type="scientific">Oleoguttula mirabilis</name>
    <dbReference type="NCBI Taxonomy" id="1507867"/>
    <lineage>
        <taxon>Eukaryota</taxon>
        <taxon>Fungi</taxon>
        <taxon>Dikarya</taxon>
        <taxon>Ascomycota</taxon>
        <taxon>Pezizomycotina</taxon>
        <taxon>Dothideomycetes</taxon>
        <taxon>Dothideomycetidae</taxon>
        <taxon>Mycosphaerellales</taxon>
        <taxon>Teratosphaeriaceae</taxon>
        <taxon>Oleoguttula</taxon>
    </lineage>
</organism>
<comment type="similarity">
    <text evidence="1">Belongs to the DNA2/NAM7 helicase family.</text>
</comment>
<evidence type="ECO:0000256" key="5">
    <source>
        <dbReference type="ARBA" id="ARBA00022840"/>
    </source>
</evidence>
<evidence type="ECO:0008006" key="11">
    <source>
        <dbReference type="Google" id="ProtNLM"/>
    </source>
</evidence>
<dbReference type="GO" id="GO:0043139">
    <property type="term" value="F:5'-3' DNA helicase activity"/>
    <property type="evidence" value="ECO:0007669"/>
    <property type="project" value="TreeGrafter"/>
</dbReference>
<dbReference type="PANTHER" id="PTHR43788">
    <property type="entry name" value="DNA2/NAM7 HELICASE FAMILY MEMBER"/>
    <property type="match status" value="1"/>
</dbReference>
<dbReference type="Gene3D" id="3.40.50.300">
    <property type="entry name" value="P-loop containing nucleotide triphosphate hydrolases"/>
    <property type="match status" value="2"/>
</dbReference>
<evidence type="ECO:0000256" key="4">
    <source>
        <dbReference type="ARBA" id="ARBA00022806"/>
    </source>
</evidence>
<accession>A0AAV9JNU0</accession>
<reference evidence="9 10" key="1">
    <citation type="submission" date="2021-11" db="EMBL/GenBank/DDBJ databases">
        <title>Black yeast isolated from Biological Soil Crust.</title>
        <authorList>
            <person name="Kurbessoian T."/>
        </authorList>
    </citation>
    <scope>NUCLEOTIDE SEQUENCE [LARGE SCALE GENOMIC DNA]</scope>
    <source>
        <strain evidence="9 10">CCFEE 5522</strain>
    </source>
</reference>
<proteinExistence type="inferred from homology"/>
<feature type="region of interest" description="Disordered" evidence="6">
    <location>
        <begin position="1"/>
        <end position="35"/>
    </location>
</feature>
<dbReference type="Pfam" id="PF13086">
    <property type="entry name" value="AAA_11"/>
    <property type="match status" value="1"/>
</dbReference>
<dbReference type="Pfam" id="PF13087">
    <property type="entry name" value="AAA_12"/>
    <property type="match status" value="1"/>
</dbReference>
<evidence type="ECO:0000256" key="2">
    <source>
        <dbReference type="ARBA" id="ARBA00022741"/>
    </source>
</evidence>
<dbReference type="GO" id="GO:0005524">
    <property type="term" value="F:ATP binding"/>
    <property type="evidence" value="ECO:0007669"/>
    <property type="project" value="UniProtKB-KW"/>
</dbReference>
<keyword evidence="10" id="KW-1185">Reference proteome</keyword>
<evidence type="ECO:0000256" key="1">
    <source>
        <dbReference type="ARBA" id="ARBA00007913"/>
    </source>
</evidence>
<evidence type="ECO:0000313" key="9">
    <source>
        <dbReference type="EMBL" id="KAK4547044.1"/>
    </source>
</evidence>
<feature type="domain" description="DNA2/NAM7 helicase-like C-terminal" evidence="8">
    <location>
        <begin position="908"/>
        <end position="1023"/>
    </location>
</feature>
<dbReference type="InterPro" id="IPR041677">
    <property type="entry name" value="DNA2/NAM7_AAA_11"/>
</dbReference>
<keyword evidence="5" id="KW-0067">ATP-binding</keyword>
<dbReference type="InterPro" id="IPR041679">
    <property type="entry name" value="DNA2/NAM7-like_C"/>
</dbReference>
<evidence type="ECO:0000256" key="3">
    <source>
        <dbReference type="ARBA" id="ARBA00022801"/>
    </source>
</evidence>
<dbReference type="InterPro" id="IPR027417">
    <property type="entry name" value="P-loop_NTPase"/>
</dbReference>
<dbReference type="EMBL" id="JAVFHQ010000012">
    <property type="protein sequence ID" value="KAK4547044.1"/>
    <property type="molecule type" value="Genomic_DNA"/>
</dbReference>
<dbReference type="Proteomes" id="UP001324427">
    <property type="component" value="Unassembled WGS sequence"/>
</dbReference>
<feature type="domain" description="DNA2/NAM7 helicase helicase" evidence="7">
    <location>
        <begin position="521"/>
        <end position="760"/>
    </location>
</feature>
<protein>
    <recommendedName>
        <fullName evidence="11">DNA2/NAM7 helicase-like C-terminal domain-containing protein</fullName>
    </recommendedName>
</protein>
<dbReference type="SUPFAM" id="SSF52540">
    <property type="entry name" value="P-loop containing nucleoside triphosphate hydrolases"/>
    <property type="match status" value="1"/>
</dbReference>
<comment type="caution">
    <text evidence="9">The sequence shown here is derived from an EMBL/GenBank/DDBJ whole genome shotgun (WGS) entry which is preliminary data.</text>
</comment>
<evidence type="ECO:0000259" key="8">
    <source>
        <dbReference type="Pfam" id="PF13087"/>
    </source>
</evidence>
<gene>
    <name evidence="9" type="ORF">LTR36_001265</name>
</gene>
<feature type="region of interest" description="Disordered" evidence="6">
    <location>
        <begin position="75"/>
        <end position="105"/>
    </location>
</feature>
<dbReference type="AlphaFoldDB" id="A0AAV9JNU0"/>
<name>A0AAV9JNU0_9PEZI</name>
<keyword evidence="3" id="KW-0378">Hydrolase</keyword>
<feature type="compositionally biased region" description="Polar residues" evidence="6">
    <location>
        <begin position="90"/>
        <end position="101"/>
    </location>
</feature>
<evidence type="ECO:0000259" key="7">
    <source>
        <dbReference type="Pfam" id="PF13086"/>
    </source>
</evidence>
<evidence type="ECO:0000313" key="10">
    <source>
        <dbReference type="Proteomes" id="UP001324427"/>
    </source>
</evidence>
<dbReference type="InterPro" id="IPR050534">
    <property type="entry name" value="Coronavir_polyprotein_1ab"/>
</dbReference>
<keyword evidence="4" id="KW-0347">Helicase</keyword>
<dbReference type="PANTHER" id="PTHR43788:SF8">
    <property type="entry name" value="DNA-BINDING PROTEIN SMUBP-2"/>
    <property type="match status" value="1"/>
</dbReference>
<keyword evidence="2" id="KW-0547">Nucleotide-binding</keyword>